<dbReference type="EMBL" id="CAJPEX010000003">
    <property type="protein sequence ID" value="CAG0912248.1"/>
    <property type="molecule type" value="Genomic_DNA"/>
</dbReference>
<keyword evidence="5" id="KW-1185">Reference proteome</keyword>
<dbReference type="GO" id="GO:0006508">
    <property type="term" value="P:proteolysis"/>
    <property type="evidence" value="ECO:0007669"/>
    <property type="project" value="InterPro"/>
</dbReference>
<evidence type="ECO:0000256" key="1">
    <source>
        <dbReference type="ARBA" id="ARBA00023157"/>
    </source>
</evidence>
<organism evidence="4">
    <name type="scientific">Notodromas monacha</name>
    <dbReference type="NCBI Taxonomy" id="399045"/>
    <lineage>
        <taxon>Eukaryota</taxon>
        <taxon>Metazoa</taxon>
        <taxon>Ecdysozoa</taxon>
        <taxon>Arthropoda</taxon>
        <taxon>Crustacea</taxon>
        <taxon>Oligostraca</taxon>
        <taxon>Ostracoda</taxon>
        <taxon>Podocopa</taxon>
        <taxon>Podocopida</taxon>
        <taxon>Cypridocopina</taxon>
        <taxon>Cypridoidea</taxon>
        <taxon>Cyprididae</taxon>
        <taxon>Notodromas</taxon>
    </lineage>
</organism>
<dbReference type="PANTHER" id="PTHR24256">
    <property type="entry name" value="TRYPTASE-RELATED"/>
    <property type="match status" value="1"/>
</dbReference>
<keyword evidence="1" id="KW-1015">Disulfide bond</keyword>
<dbReference type="EMBL" id="OA882040">
    <property type="protein sequence ID" value="CAD7272096.1"/>
    <property type="molecule type" value="Genomic_DNA"/>
</dbReference>
<dbReference type="PROSITE" id="PS50240">
    <property type="entry name" value="TRYPSIN_DOM"/>
    <property type="match status" value="1"/>
</dbReference>
<accession>A0A7R9BCP6</accession>
<sequence length="629" mass="69432">MLFACGAIIFPLPFRSSSISSNSENDEPLRSKSRVSLPEAAKISTADKLMVNFLFLADFLISVTQIVSQASAVGNTPALTACPPPGSTLRRSPIKVCDFPVIEIPSVLSKLVKAPWTSEREIAVGVCQDSRDGVGVGACVAKAALIACSLRVHNSRNFEDLLKRITHILCYERSNMCNQLTEFRVTVDEHATNSAGGGSPERAQESTRAQVRLWTDSQKEEKLSLKDMKCWVVLVLLILKSSWVACIEAATITHYEYTGDMGNEGLSFVDSFPDENILFSRPSRSKEPMCGLVTGPKFKKCEQGFCAIREASRRDHPWHAAIFRDRNLYVCSGVLVRRDWVLSTATCVSGIAEKRLKVRIGSVSIRGLSDGDAWESPVADIISHPHFSPYYMQYDVAALRLLLPVDYENRPYVRPICLPFSARDFSRYDCVAAGWHASPSKEISETIHEDSMAFEPKLAHVPYSILNGYQLDEDGVSVTRKSYRKLLLEAAVKLTSEETCVYAAQVREERFISDGLRAGQGCLAGYEPENLCIPDAGSAVACLGTGNGLFMPEGGAYPTARPDVPCTPYPQLRMSQLLRAQRSHEEKPQYFLAGLTTFVAGCEVDDTRPPIAIFTDAKIVSEFIRDLIL</sequence>
<feature type="domain" description="Peptidase S1" evidence="3">
    <location>
        <begin position="292"/>
        <end position="629"/>
    </location>
</feature>
<dbReference type="SUPFAM" id="SSF50494">
    <property type="entry name" value="Trypsin-like serine proteases"/>
    <property type="match status" value="1"/>
</dbReference>
<dbReference type="Gene3D" id="2.40.10.10">
    <property type="entry name" value="Trypsin-like serine proteases"/>
    <property type="match status" value="1"/>
</dbReference>
<reference evidence="4" key="1">
    <citation type="submission" date="2020-11" db="EMBL/GenBank/DDBJ databases">
        <authorList>
            <person name="Tran Van P."/>
        </authorList>
    </citation>
    <scope>NUCLEOTIDE SEQUENCE</scope>
</reference>
<gene>
    <name evidence="4" type="ORF">NMOB1V02_LOCUS45</name>
</gene>
<dbReference type="InterPro" id="IPR051487">
    <property type="entry name" value="Ser/Thr_Proteases_Immune/Dev"/>
</dbReference>
<dbReference type="GO" id="GO:0004252">
    <property type="term" value="F:serine-type endopeptidase activity"/>
    <property type="evidence" value="ECO:0007669"/>
    <property type="project" value="InterPro"/>
</dbReference>
<protein>
    <recommendedName>
        <fullName evidence="3">Peptidase S1 domain-containing protein</fullName>
    </recommendedName>
</protein>
<evidence type="ECO:0000313" key="4">
    <source>
        <dbReference type="EMBL" id="CAD7272096.1"/>
    </source>
</evidence>
<name>A0A7R9BCP6_9CRUS</name>
<comment type="similarity">
    <text evidence="2">Belongs to the peptidase S1 family. CLIP subfamily.</text>
</comment>
<proteinExistence type="inferred from homology"/>
<dbReference type="Proteomes" id="UP000678499">
    <property type="component" value="Unassembled WGS sequence"/>
</dbReference>
<dbReference type="SMART" id="SM00020">
    <property type="entry name" value="Tryp_SPc"/>
    <property type="match status" value="1"/>
</dbReference>
<evidence type="ECO:0000313" key="5">
    <source>
        <dbReference type="Proteomes" id="UP000678499"/>
    </source>
</evidence>
<dbReference type="Pfam" id="PF00089">
    <property type="entry name" value="Trypsin"/>
    <property type="match status" value="1"/>
</dbReference>
<evidence type="ECO:0000256" key="2">
    <source>
        <dbReference type="ARBA" id="ARBA00024195"/>
    </source>
</evidence>
<dbReference type="OrthoDB" id="7859514at2759"/>
<dbReference type="InterPro" id="IPR009003">
    <property type="entry name" value="Peptidase_S1_PA"/>
</dbReference>
<evidence type="ECO:0000259" key="3">
    <source>
        <dbReference type="PROSITE" id="PS50240"/>
    </source>
</evidence>
<dbReference type="AlphaFoldDB" id="A0A7R9BCP6"/>
<dbReference type="InterPro" id="IPR001254">
    <property type="entry name" value="Trypsin_dom"/>
</dbReference>
<dbReference type="InterPro" id="IPR043504">
    <property type="entry name" value="Peptidase_S1_PA_chymotrypsin"/>
</dbReference>